<gene>
    <name evidence="2" type="ORF">CB5_LOCUS19122</name>
</gene>
<feature type="region of interest" description="Disordered" evidence="1">
    <location>
        <begin position="82"/>
        <end position="101"/>
    </location>
</feature>
<organism evidence="2">
    <name type="scientific">Ananas comosus var. bracteatus</name>
    <name type="common">red pineapple</name>
    <dbReference type="NCBI Taxonomy" id="296719"/>
    <lineage>
        <taxon>Eukaryota</taxon>
        <taxon>Viridiplantae</taxon>
        <taxon>Streptophyta</taxon>
        <taxon>Embryophyta</taxon>
        <taxon>Tracheophyta</taxon>
        <taxon>Spermatophyta</taxon>
        <taxon>Magnoliopsida</taxon>
        <taxon>Liliopsida</taxon>
        <taxon>Poales</taxon>
        <taxon>Bromeliaceae</taxon>
        <taxon>Bromelioideae</taxon>
        <taxon>Ananas</taxon>
    </lineage>
</organism>
<proteinExistence type="predicted"/>
<sequence>MDAYHICCHLQDRHHYDLSKLVDRAETINDVVYVIQSAAIRDKVNPLELTDSFRRAVTDETYEKLLDLVKAISISQEVFDEDAPQKRARKDHPPVVSGVQTVAKAARDKKAKLEAETASVPQTPLPPISEFSFKETRVQEEEGEVTPSEPEAFATPIPETETARDHQDHFSVIPTTEEGKSLEGEALRWFTTLNVEDLRSFPIVCQKFLAHFSHRRLYVPTIVDLMAEKMKPSEDFIEYALRWRAMAARSDVRLTEAQEIQILINNATGPIRRELAISDCHSIDHLYTKAVNLQRIHKETESRTKYSKKTTQPAHY</sequence>
<dbReference type="AlphaFoldDB" id="A0A6V7PYR1"/>
<evidence type="ECO:0000256" key="1">
    <source>
        <dbReference type="SAM" id="MobiDB-lite"/>
    </source>
</evidence>
<evidence type="ECO:0000313" key="2">
    <source>
        <dbReference type="EMBL" id="CAD1835911.1"/>
    </source>
</evidence>
<dbReference type="EMBL" id="LR862153">
    <property type="protein sequence ID" value="CAD1835911.1"/>
    <property type="molecule type" value="Genomic_DNA"/>
</dbReference>
<accession>A0A6V7PYR1</accession>
<reference evidence="2" key="1">
    <citation type="submission" date="2020-07" db="EMBL/GenBank/DDBJ databases">
        <authorList>
            <person name="Lin J."/>
        </authorList>
    </citation>
    <scope>NUCLEOTIDE SEQUENCE</scope>
</reference>
<protein>
    <recommendedName>
        <fullName evidence="3">Retrotransposon gag domain-containing protein</fullName>
    </recommendedName>
</protein>
<evidence type="ECO:0008006" key="3">
    <source>
        <dbReference type="Google" id="ProtNLM"/>
    </source>
</evidence>
<name>A0A6V7PYR1_ANACO</name>